<dbReference type="PRINTS" id="PR00463">
    <property type="entry name" value="EP450I"/>
</dbReference>
<keyword evidence="10 13" id="KW-0408">Iron</keyword>
<dbReference type="InterPro" id="IPR017972">
    <property type="entry name" value="Cyt_P450_CS"/>
</dbReference>
<evidence type="ECO:0000256" key="3">
    <source>
        <dbReference type="ARBA" id="ARBA00004406"/>
    </source>
</evidence>
<evidence type="ECO:0000313" key="17">
    <source>
        <dbReference type="Proteomes" id="UP000325440"/>
    </source>
</evidence>
<comment type="subcellular location">
    <subcellularLocation>
        <location evidence="3">Endoplasmic reticulum membrane</location>
        <topology evidence="3">Peripheral membrane protein</topology>
    </subcellularLocation>
    <subcellularLocation>
        <location evidence="2">Microsome membrane</location>
        <topology evidence="2">Peripheral membrane protein</topology>
    </subcellularLocation>
</comment>
<keyword evidence="17" id="KW-1185">Reference proteome</keyword>
<evidence type="ECO:0000256" key="11">
    <source>
        <dbReference type="ARBA" id="ARBA00023033"/>
    </source>
</evidence>
<dbReference type="InterPro" id="IPR001128">
    <property type="entry name" value="Cyt_P450"/>
</dbReference>
<dbReference type="GO" id="GO:0020037">
    <property type="term" value="F:heme binding"/>
    <property type="evidence" value="ECO:0007669"/>
    <property type="project" value="InterPro"/>
</dbReference>
<keyword evidence="9 14" id="KW-0560">Oxidoreductase</keyword>
<keyword evidence="7" id="KW-0256">Endoplasmic reticulum</keyword>
<evidence type="ECO:0000256" key="4">
    <source>
        <dbReference type="ARBA" id="ARBA00010617"/>
    </source>
</evidence>
<keyword evidence="11 14" id="KW-0503">Monooxygenase</keyword>
<dbReference type="InterPro" id="IPR050196">
    <property type="entry name" value="Cytochrome_P450_Monoox"/>
</dbReference>
<dbReference type="PRINTS" id="PR00385">
    <property type="entry name" value="P450"/>
</dbReference>
<evidence type="ECO:0000256" key="1">
    <source>
        <dbReference type="ARBA" id="ARBA00001971"/>
    </source>
</evidence>
<organism evidence="16 17">
    <name type="scientific">Cinara cedri</name>
    <dbReference type="NCBI Taxonomy" id="506608"/>
    <lineage>
        <taxon>Eukaryota</taxon>
        <taxon>Metazoa</taxon>
        <taxon>Ecdysozoa</taxon>
        <taxon>Arthropoda</taxon>
        <taxon>Hexapoda</taxon>
        <taxon>Insecta</taxon>
        <taxon>Pterygota</taxon>
        <taxon>Neoptera</taxon>
        <taxon>Paraneoptera</taxon>
        <taxon>Hemiptera</taxon>
        <taxon>Sternorrhyncha</taxon>
        <taxon>Aphidomorpha</taxon>
        <taxon>Aphidoidea</taxon>
        <taxon>Aphididae</taxon>
        <taxon>Lachninae</taxon>
        <taxon>Cinara</taxon>
    </lineage>
</organism>
<dbReference type="GO" id="GO:0005789">
    <property type="term" value="C:endoplasmic reticulum membrane"/>
    <property type="evidence" value="ECO:0007669"/>
    <property type="project" value="UniProtKB-SubCell"/>
</dbReference>
<dbReference type="Gene3D" id="1.10.630.10">
    <property type="entry name" value="Cytochrome P450"/>
    <property type="match status" value="1"/>
</dbReference>
<sequence>MFEFSNCVYVGLLIPAIIVLLFKLRVRLQKSPAHQQKILSRNNYVVPSLTTNYWTQLKFVWSFASKKPKDLLPYYMELIKANGPVIHFYITGRSYVLLSDPEDLKILLSSTSHIKKGCEYDLLKPWLSEGLLTSSGSKWQNRRKLLTKAFHLKSLDLYNSPINKHSRLLVNNLLRASGNNNNGISIEEFVTFCSLDMICETIMGTEMKAQEGESEEYVHSIKHACRSVIDRIFKFWLWNDLMFKISGCGRRFFKSIRVLHNYTDNVIKNKRTLLYNSKNQNVQHESVNEKTPKKSFLDLLLDVLEENPDQMTNKDIREEVDTFLFEGHDTSSISMTMTIILLGLHQNVQNKARDELFEIFGDSDRDVTIEDLTAMKYLDAVIKESLRLYPSVPAISRELQTTLELKNCIIPPKTTISVIPYIIHRNENLYPNPEEFIPDRFLDEENKNKFLFGYLPFSAGPRNCIGQKYAMNQMKTVISTILRKSKIETLGRREDVQIRMELILRLDSSTKVKFHEI</sequence>
<evidence type="ECO:0000256" key="5">
    <source>
        <dbReference type="ARBA" id="ARBA00022617"/>
    </source>
</evidence>
<dbReference type="InterPro" id="IPR036396">
    <property type="entry name" value="Cyt_P450_sf"/>
</dbReference>
<dbReference type="GO" id="GO:0004497">
    <property type="term" value="F:monooxygenase activity"/>
    <property type="evidence" value="ECO:0007669"/>
    <property type="project" value="UniProtKB-KW"/>
</dbReference>
<evidence type="ECO:0000256" key="14">
    <source>
        <dbReference type="RuleBase" id="RU000461"/>
    </source>
</evidence>
<protein>
    <submittedName>
        <fullName evidence="16">Cytochrome P450, E-class, group I,Cytochrome P450,Cytochrome P450, conserved site</fullName>
    </submittedName>
</protein>
<dbReference type="EMBL" id="CABPRJ010001912">
    <property type="protein sequence ID" value="VVC41083.1"/>
    <property type="molecule type" value="Genomic_DNA"/>
</dbReference>
<evidence type="ECO:0000313" key="16">
    <source>
        <dbReference type="EMBL" id="VVC41083.1"/>
    </source>
</evidence>
<keyword evidence="5 13" id="KW-0349">Heme</keyword>
<evidence type="ECO:0000256" key="8">
    <source>
        <dbReference type="ARBA" id="ARBA00022848"/>
    </source>
</evidence>
<keyword evidence="15" id="KW-1133">Transmembrane helix</keyword>
<keyword evidence="12 15" id="KW-0472">Membrane</keyword>
<dbReference type="PROSITE" id="PS00086">
    <property type="entry name" value="CYTOCHROME_P450"/>
    <property type="match status" value="1"/>
</dbReference>
<dbReference type="SUPFAM" id="SSF48264">
    <property type="entry name" value="Cytochrome P450"/>
    <property type="match status" value="1"/>
</dbReference>
<dbReference type="PANTHER" id="PTHR24291">
    <property type="entry name" value="CYTOCHROME P450 FAMILY 4"/>
    <property type="match status" value="1"/>
</dbReference>
<keyword evidence="6 13" id="KW-0479">Metal-binding</keyword>
<dbReference type="OrthoDB" id="1470350at2759"/>
<comment type="cofactor">
    <cofactor evidence="1 13">
        <name>heme</name>
        <dbReference type="ChEBI" id="CHEBI:30413"/>
    </cofactor>
</comment>
<dbReference type="Proteomes" id="UP000325440">
    <property type="component" value="Unassembled WGS sequence"/>
</dbReference>
<feature type="transmembrane region" description="Helical" evidence="15">
    <location>
        <begin position="7"/>
        <end position="26"/>
    </location>
</feature>
<dbReference type="CDD" id="cd20628">
    <property type="entry name" value="CYP4"/>
    <property type="match status" value="1"/>
</dbReference>
<dbReference type="PANTHER" id="PTHR24291:SF189">
    <property type="entry name" value="CYTOCHROME P450 4C3-RELATED"/>
    <property type="match status" value="1"/>
</dbReference>
<dbReference type="GO" id="GO:0005506">
    <property type="term" value="F:iron ion binding"/>
    <property type="evidence" value="ECO:0007669"/>
    <property type="project" value="InterPro"/>
</dbReference>
<evidence type="ECO:0000256" key="10">
    <source>
        <dbReference type="ARBA" id="ARBA00023004"/>
    </source>
</evidence>
<evidence type="ECO:0000256" key="13">
    <source>
        <dbReference type="PIRSR" id="PIRSR602401-1"/>
    </source>
</evidence>
<feature type="binding site" description="axial binding residue" evidence="13">
    <location>
        <position position="464"/>
    </location>
    <ligand>
        <name>heme</name>
        <dbReference type="ChEBI" id="CHEBI:30413"/>
    </ligand>
    <ligandPart>
        <name>Fe</name>
        <dbReference type="ChEBI" id="CHEBI:18248"/>
    </ligandPart>
</feature>
<evidence type="ECO:0000256" key="7">
    <source>
        <dbReference type="ARBA" id="ARBA00022824"/>
    </source>
</evidence>
<dbReference type="GO" id="GO:0016705">
    <property type="term" value="F:oxidoreductase activity, acting on paired donors, with incorporation or reduction of molecular oxygen"/>
    <property type="evidence" value="ECO:0007669"/>
    <property type="project" value="InterPro"/>
</dbReference>
<dbReference type="InterPro" id="IPR002401">
    <property type="entry name" value="Cyt_P450_E_grp-I"/>
</dbReference>
<evidence type="ECO:0000256" key="9">
    <source>
        <dbReference type="ARBA" id="ARBA00023002"/>
    </source>
</evidence>
<keyword evidence="8" id="KW-0492">Microsome</keyword>
<evidence type="ECO:0000256" key="12">
    <source>
        <dbReference type="ARBA" id="ARBA00023136"/>
    </source>
</evidence>
<evidence type="ECO:0000256" key="15">
    <source>
        <dbReference type="SAM" id="Phobius"/>
    </source>
</evidence>
<dbReference type="AlphaFoldDB" id="A0A5E4N8T5"/>
<evidence type="ECO:0000256" key="2">
    <source>
        <dbReference type="ARBA" id="ARBA00004174"/>
    </source>
</evidence>
<comment type="similarity">
    <text evidence="4 14">Belongs to the cytochrome P450 family.</text>
</comment>
<accession>A0A5E4N8T5</accession>
<name>A0A5E4N8T5_9HEMI</name>
<proteinExistence type="inferred from homology"/>
<keyword evidence="15" id="KW-0812">Transmembrane</keyword>
<gene>
    <name evidence="16" type="ORF">CINCED_3A021256</name>
</gene>
<evidence type="ECO:0000256" key="6">
    <source>
        <dbReference type="ARBA" id="ARBA00022723"/>
    </source>
</evidence>
<reference evidence="16 17" key="1">
    <citation type="submission" date="2019-08" db="EMBL/GenBank/DDBJ databases">
        <authorList>
            <person name="Alioto T."/>
            <person name="Alioto T."/>
            <person name="Gomez Garrido J."/>
        </authorList>
    </citation>
    <scope>NUCLEOTIDE SEQUENCE [LARGE SCALE GENOMIC DNA]</scope>
</reference>
<dbReference type="Pfam" id="PF00067">
    <property type="entry name" value="p450"/>
    <property type="match status" value="1"/>
</dbReference>